<evidence type="ECO:0000256" key="1">
    <source>
        <dbReference type="PROSITE-ProRule" id="PRU00169"/>
    </source>
</evidence>
<keyword evidence="1" id="KW-0597">Phosphoprotein</keyword>
<protein>
    <recommendedName>
        <fullName evidence="2">Response regulatory domain-containing protein</fullName>
    </recommendedName>
</protein>
<name>A0ABZ2LP69_9BACT</name>
<accession>A0ABZ2LP69</accession>
<dbReference type="SUPFAM" id="SSF52172">
    <property type="entry name" value="CheY-like"/>
    <property type="match status" value="1"/>
</dbReference>
<evidence type="ECO:0000313" key="3">
    <source>
        <dbReference type="EMBL" id="WXB12694.1"/>
    </source>
</evidence>
<feature type="modified residue" description="4-aspartylphosphate" evidence="1">
    <location>
        <position position="70"/>
    </location>
</feature>
<dbReference type="InterPro" id="IPR011006">
    <property type="entry name" value="CheY-like_superfamily"/>
</dbReference>
<organism evidence="3 4">
    <name type="scientific">Pendulispora albinea</name>
    <dbReference type="NCBI Taxonomy" id="2741071"/>
    <lineage>
        <taxon>Bacteria</taxon>
        <taxon>Pseudomonadati</taxon>
        <taxon>Myxococcota</taxon>
        <taxon>Myxococcia</taxon>
        <taxon>Myxococcales</taxon>
        <taxon>Sorangiineae</taxon>
        <taxon>Pendulisporaceae</taxon>
        <taxon>Pendulispora</taxon>
    </lineage>
</organism>
<feature type="domain" description="Response regulatory" evidence="2">
    <location>
        <begin position="21"/>
        <end position="139"/>
    </location>
</feature>
<evidence type="ECO:0000259" key="2">
    <source>
        <dbReference type="PROSITE" id="PS50110"/>
    </source>
</evidence>
<dbReference type="EMBL" id="CP089984">
    <property type="protein sequence ID" value="WXB12694.1"/>
    <property type="molecule type" value="Genomic_DNA"/>
</dbReference>
<dbReference type="Proteomes" id="UP001370348">
    <property type="component" value="Chromosome"/>
</dbReference>
<dbReference type="InterPro" id="IPR001789">
    <property type="entry name" value="Sig_transdc_resp-reg_receiver"/>
</dbReference>
<dbReference type="PROSITE" id="PS50110">
    <property type="entry name" value="RESPONSE_REGULATORY"/>
    <property type="match status" value="1"/>
</dbReference>
<proteinExistence type="predicted"/>
<sequence>MDRSPPSFRTERSATRPKAPLVLYVDCDEARCKVVKSVLDGAGFTTVGATDLVDAVDHVRESSPSLVLLDMNIVEHEEDASFGEFCAKLEDTPVPVLAVVDDSDRASGARARATLLGLSAAIGRSSPERLVVEVMRALAAVAKSKQGPAYG</sequence>
<reference evidence="3 4" key="1">
    <citation type="submission" date="2021-12" db="EMBL/GenBank/DDBJ databases">
        <title>Discovery of the Pendulisporaceae a myxobacterial family with distinct sporulation behavior and unique specialized metabolism.</title>
        <authorList>
            <person name="Garcia R."/>
            <person name="Popoff A."/>
            <person name="Bader C.D."/>
            <person name="Loehr J."/>
            <person name="Walesch S."/>
            <person name="Walt C."/>
            <person name="Boldt J."/>
            <person name="Bunk B."/>
            <person name="Haeckl F.J.F.P.J."/>
            <person name="Gunesch A.P."/>
            <person name="Birkelbach J."/>
            <person name="Nuebel U."/>
            <person name="Pietschmann T."/>
            <person name="Bach T."/>
            <person name="Mueller R."/>
        </authorList>
    </citation>
    <scope>NUCLEOTIDE SEQUENCE [LARGE SCALE GENOMIC DNA]</scope>
    <source>
        <strain evidence="3 4">MSr11954</strain>
    </source>
</reference>
<dbReference type="Gene3D" id="3.40.50.2300">
    <property type="match status" value="1"/>
</dbReference>
<keyword evidence="4" id="KW-1185">Reference proteome</keyword>
<dbReference type="RefSeq" id="WP_394822314.1">
    <property type="nucleotide sequence ID" value="NZ_CP089984.1"/>
</dbReference>
<gene>
    <name evidence="3" type="ORF">LZC94_33195</name>
</gene>
<evidence type="ECO:0000313" key="4">
    <source>
        <dbReference type="Proteomes" id="UP001370348"/>
    </source>
</evidence>